<keyword evidence="5" id="KW-0547">Nucleotide-binding</keyword>
<evidence type="ECO:0000256" key="2">
    <source>
        <dbReference type="ARBA" id="ARBA00012438"/>
    </source>
</evidence>
<dbReference type="CDD" id="cd16917">
    <property type="entry name" value="HATPase_UhpB-NarQ-NarX-like"/>
    <property type="match status" value="1"/>
</dbReference>
<keyword evidence="9" id="KW-0802">TPR repeat</keyword>
<organism evidence="13 14">
    <name type="scientific">Flaviramulus aquimarinus</name>
    <dbReference type="NCBI Taxonomy" id="1170456"/>
    <lineage>
        <taxon>Bacteria</taxon>
        <taxon>Pseudomonadati</taxon>
        <taxon>Bacteroidota</taxon>
        <taxon>Flavobacteriia</taxon>
        <taxon>Flavobacteriales</taxon>
        <taxon>Flavobacteriaceae</taxon>
        <taxon>Flaviramulus</taxon>
    </lineage>
</organism>
<evidence type="ECO:0000256" key="11">
    <source>
        <dbReference type="SAM" id="Phobius"/>
    </source>
</evidence>
<evidence type="ECO:0000313" key="13">
    <source>
        <dbReference type="EMBL" id="GAA4892997.1"/>
    </source>
</evidence>
<dbReference type="InterPro" id="IPR003594">
    <property type="entry name" value="HATPase_dom"/>
</dbReference>
<dbReference type="Proteomes" id="UP001500433">
    <property type="component" value="Unassembled WGS sequence"/>
</dbReference>
<dbReference type="InterPro" id="IPR005467">
    <property type="entry name" value="His_kinase_dom"/>
</dbReference>
<evidence type="ECO:0000313" key="14">
    <source>
        <dbReference type="Proteomes" id="UP001500433"/>
    </source>
</evidence>
<sequence>MKHKFLSIIFVFFSLYGFSQNPLKLIDSLKLVIASKPQDSIKIKAYSDLCWYYRNISTDSAFAYGNLALKLSKSTQNKLGEAQAYNDIGIIHYGLADFNKSIRYYKKTLNIREQMLDSMGMASAYNKLGISYQRTFKLDSSIIYATEALKIYEAKNHIKYATVIKNNIANIHQDLKQYKKALSSHLEIAETCKKINDYVGLTRSYTNIGNSYLFLKDTLNSFKFYQKGIEIAQENGYQRELATIYNNLGSLFKNQEKFEQAIIAFNKAFVLRSKLKDNYGISSAAINLGVLYLSTGETSKAKDKLNLGLNISKKTAAKELEMKAYEALLLYQALKKNTDRDSIIYYQKRYNLIQDSIFNNRITKQVTEVQEKYNAAEREKEIQVQRANLAEKELKLNKKNTQLIGLGILAVFISLLGYLLFNQQKLKNRQLQREGELKDALIKIETQNRLQEQRLSISRDLHDNIGAQLTFIISSIENLQYGFKITNKKLTNKLQSISAFTKETIYELRDTIWAMNKNEITLEDLQARISNFIDKADTYSNNMAFSFNVDKSVSKALIFTSVKGMNIYRIVQEAINNAIKYSEAKSVSVNISKVNQGVKIEIKDNGKGFKPENSSFGNGLNNMKKRAQELQTNISIESHLGKGTVISLIV</sequence>
<evidence type="ECO:0000256" key="1">
    <source>
        <dbReference type="ARBA" id="ARBA00000085"/>
    </source>
</evidence>
<keyword evidence="4" id="KW-0808">Transferase</keyword>
<dbReference type="Gene3D" id="3.30.565.10">
    <property type="entry name" value="Histidine kinase-like ATPase, C-terminal domain"/>
    <property type="match status" value="1"/>
</dbReference>
<dbReference type="PANTHER" id="PTHR24421:SF10">
    <property type="entry name" value="NITRATE_NITRITE SENSOR PROTEIN NARQ"/>
    <property type="match status" value="1"/>
</dbReference>
<dbReference type="Pfam" id="PF07730">
    <property type="entry name" value="HisKA_3"/>
    <property type="match status" value="1"/>
</dbReference>
<keyword evidence="6" id="KW-0418">Kinase</keyword>
<feature type="repeat" description="TPR" evidence="9">
    <location>
        <begin position="82"/>
        <end position="115"/>
    </location>
</feature>
<dbReference type="EMBL" id="BAABJH010000002">
    <property type="protein sequence ID" value="GAA4892997.1"/>
    <property type="molecule type" value="Genomic_DNA"/>
</dbReference>
<evidence type="ECO:0000256" key="8">
    <source>
        <dbReference type="ARBA" id="ARBA00023012"/>
    </source>
</evidence>
<feature type="repeat" description="TPR" evidence="9">
    <location>
        <begin position="242"/>
        <end position="275"/>
    </location>
</feature>
<dbReference type="Pfam" id="PF13424">
    <property type="entry name" value="TPR_12"/>
    <property type="match status" value="3"/>
</dbReference>
<dbReference type="Pfam" id="PF02518">
    <property type="entry name" value="HATPase_c"/>
    <property type="match status" value="1"/>
</dbReference>
<keyword evidence="8" id="KW-0902">Two-component regulatory system</keyword>
<dbReference type="InterPro" id="IPR036890">
    <property type="entry name" value="HATPase_C_sf"/>
</dbReference>
<feature type="repeat" description="TPR" evidence="9">
    <location>
        <begin position="202"/>
        <end position="235"/>
    </location>
</feature>
<reference evidence="14" key="1">
    <citation type="journal article" date="2019" name="Int. J. Syst. Evol. Microbiol.">
        <title>The Global Catalogue of Microorganisms (GCM) 10K type strain sequencing project: providing services to taxonomists for standard genome sequencing and annotation.</title>
        <authorList>
            <consortium name="The Broad Institute Genomics Platform"/>
            <consortium name="The Broad Institute Genome Sequencing Center for Infectious Disease"/>
            <person name="Wu L."/>
            <person name="Ma J."/>
        </authorList>
    </citation>
    <scope>NUCLEOTIDE SEQUENCE [LARGE SCALE GENOMIC DNA]</scope>
    <source>
        <strain evidence="14">JCM 18274</strain>
    </source>
</reference>
<dbReference type="EC" id="2.7.13.3" evidence="2"/>
<keyword evidence="11" id="KW-0472">Membrane</keyword>
<keyword evidence="11" id="KW-0812">Transmembrane</keyword>
<dbReference type="SMART" id="SM00387">
    <property type="entry name" value="HATPase_c"/>
    <property type="match status" value="1"/>
</dbReference>
<feature type="coiled-coil region" evidence="10">
    <location>
        <begin position="515"/>
        <end position="542"/>
    </location>
</feature>
<dbReference type="Gene3D" id="1.25.40.10">
    <property type="entry name" value="Tetratricopeptide repeat domain"/>
    <property type="match status" value="2"/>
</dbReference>
<accession>A0ABP9F593</accession>
<evidence type="ECO:0000256" key="10">
    <source>
        <dbReference type="SAM" id="Coils"/>
    </source>
</evidence>
<evidence type="ECO:0000259" key="12">
    <source>
        <dbReference type="PROSITE" id="PS50109"/>
    </source>
</evidence>
<evidence type="ECO:0000256" key="4">
    <source>
        <dbReference type="ARBA" id="ARBA00022679"/>
    </source>
</evidence>
<comment type="caution">
    <text evidence="13">The sequence shown here is derived from an EMBL/GenBank/DDBJ whole genome shotgun (WGS) entry which is preliminary data.</text>
</comment>
<evidence type="ECO:0000256" key="3">
    <source>
        <dbReference type="ARBA" id="ARBA00022553"/>
    </source>
</evidence>
<feature type="coiled-coil region" evidence="10">
    <location>
        <begin position="359"/>
        <end position="402"/>
    </location>
</feature>
<keyword evidence="3" id="KW-0597">Phosphoprotein</keyword>
<dbReference type="PROSITE" id="PS50109">
    <property type="entry name" value="HIS_KIN"/>
    <property type="match status" value="1"/>
</dbReference>
<dbReference type="SUPFAM" id="SSF55874">
    <property type="entry name" value="ATPase domain of HSP90 chaperone/DNA topoisomerase II/histidine kinase"/>
    <property type="match status" value="1"/>
</dbReference>
<dbReference type="InterPro" id="IPR011712">
    <property type="entry name" value="Sig_transdc_His_kin_sub3_dim/P"/>
</dbReference>
<keyword evidence="11" id="KW-1133">Transmembrane helix</keyword>
<feature type="transmembrane region" description="Helical" evidence="11">
    <location>
        <begin position="403"/>
        <end position="421"/>
    </location>
</feature>
<keyword evidence="7" id="KW-0067">ATP-binding</keyword>
<evidence type="ECO:0000256" key="6">
    <source>
        <dbReference type="ARBA" id="ARBA00022777"/>
    </source>
</evidence>
<dbReference type="SMART" id="SM00028">
    <property type="entry name" value="TPR"/>
    <property type="match status" value="6"/>
</dbReference>
<dbReference type="PROSITE" id="PS50005">
    <property type="entry name" value="TPR"/>
    <property type="match status" value="3"/>
</dbReference>
<dbReference type="InterPro" id="IPR050482">
    <property type="entry name" value="Sensor_HK_TwoCompSys"/>
</dbReference>
<gene>
    <name evidence="13" type="ORF">GCM10023311_16810</name>
</gene>
<evidence type="ECO:0000256" key="9">
    <source>
        <dbReference type="PROSITE-ProRule" id="PRU00339"/>
    </source>
</evidence>
<dbReference type="PANTHER" id="PTHR24421">
    <property type="entry name" value="NITRATE/NITRITE SENSOR PROTEIN NARX-RELATED"/>
    <property type="match status" value="1"/>
</dbReference>
<dbReference type="Gene3D" id="1.20.5.1930">
    <property type="match status" value="1"/>
</dbReference>
<evidence type="ECO:0000256" key="5">
    <source>
        <dbReference type="ARBA" id="ARBA00022741"/>
    </source>
</evidence>
<protein>
    <recommendedName>
        <fullName evidence="2">histidine kinase</fullName>
        <ecNumber evidence="2">2.7.13.3</ecNumber>
    </recommendedName>
</protein>
<keyword evidence="10" id="KW-0175">Coiled coil</keyword>
<name>A0ABP9F593_9FLAO</name>
<proteinExistence type="predicted"/>
<dbReference type="SUPFAM" id="SSF48452">
    <property type="entry name" value="TPR-like"/>
    <property type="match status" value="2"/>
</dbReference>
<dbReference type="InterPro" id="IPR019734">
    <property type="entry name" value="TPR_rpt"/>
</dbReference>
<keyword evidence="14" id="KW-1185">Reference proteome</keyword>
<comment type="catalytic activity">
    <reaction evidence="1">
        <text>ATP + protein L-histidine = ADP + protein N-phospho-L-histidine.</text>
        <dbReference type="EC" id="2.7.13.3"/>
    </reaction>
</comment>
<feature type="domain" description="Histidine kinase" evidence="12">
    <location>
        <begin position="460"/>
        <end position="650"/>
    </location>
</feature>
<dbReference type="RefSeq" id="WP_345273699.1">
    <property type="nucleotide sequence ID" value="NZ_BAABJH010000002.1"/>
</dbReference>
<dbReference type="InterPro" id="IPR011990">
    <property type="entry name" value="TPR-like_helical_dom_sf"/>
</dbReference>
<evidence type="ECO:0000256" key="7">
    <source>
        <dbReference type="ARBA" id="ARBA00022840"/>
    </source>
</evidence>